<evidence type="ECO:0000259" key="7">
    <source>
        <dbReference type="Pfam" id="PF01266"/>
    </source>
</evidence>
<feature type="binding site" evidence="6">
    <location>
        <position position="351"/>
    </location>
    <ligand>
        <name>D-dopa</name>
        <dbReference type="ChEBI" id="CHEBI:149689"/>
    </ligand>
</feature>
<feature type="binding site" evidence="6">
    <location>
        <position position="262"/>
    </location>
    <ligand>
        <name>D-dopa</name>
        <dbReference type="ChEBI" id="CHEBI:149689"/>
    </ligand>
</feature>
<dbReference type="GO" id="GO:0071949">
    <property type="term" value="F:FAD binding"/>
    <property type="evidence" value="ECO:0007669"/>
    <property type="project" value="InterPro"/>
</dbReference>
<dbReference type="GO" id="GO:0005737">
    <property type="term" value="C:cytoplasm"/>
    <property type="evidence" value="ECO:0007669"/>
    <property type="project" value="TreeGrafter"/>
</dbReference>
<proteinExistence type="inferred from homology"/>
<keyword evidence="4 6" id="KW-0274">FAD</keyword>
<dbReference type="PIRSF" id="PIRSF000189">
    <property type="entry name" value="D-aa_oxidase"/>
    <property type="match status" value="1"/>
</dbReference>
<comment type="similarity">
    <text evidence="2">Belongs to the DAMOX/DASOX family.</text>
</comment>
<evidence type="ECO:0000256" key="6">
    <source>
        <dbReference type="PIRSR" id="PIRSR000189-1"/>
    </source>
</evidence>
<dbReference type="AlphaFoldDB" id="A0A2D3UR89"/>
<dbReference type="Gene3D" id="3.30.9.10">
    <property type="entry name" value="D-Amino Acid Oxidase, subunit A, domain 2"/>
    <property type="match status" value="1"/>
</dbReference>
<gene>
    <name evidence="8" type="ORF">RCC_12004</name>
</gene>
<evidence type="ECO:0000256" key="2">
    <source>
        <dbReference type="ARBA" id="ARBA00006730"/>
    </source>
</evidence>
<dbReference type="SUPFAM" id="SSF51971">
    <property type="entry name" value="Nucleotide-binding domain"/>
    <property type="match status" value="1"/>
</dbReference>
<name>A0A2D3UR89_9PEZI</name>
<dbReference type="InterPro" id="IPR006076">
    <property type="entry name" value="FAD-dep_OxRdtase"/>
</dbReference>
<dbReference type="InterPro" id="IPR006181">
    <property type="entry name" value="D-amino_acid_oxidase_CS"/>
</dbReference>
<evidence type="ECO:0000313" key="9">
    <source>
        <dbReference type="Proteomes" id="UP000225277"/>
    </source>
</evidence>
<feature type="binding site" evidence="6">
    <location>
        <position position="216"/>
    </location>
    <ligand>
        <name>FAD</name>
        <dbReference type="ChEBI" id="CHEBI:57692"/>
    </ligand>
</feature>
<keyword evidence="9" id="KW-1185">Reference proteome</keyword>
<dbReference type="GO" id="GO:0003884">
    <property type="term" value="F:D-amino-acid oxidase activity"/>
    <property type="evidence" value="ECO:0007669"/>
    <property type="project" value="InterPro"/>
</dbReference>
<dbReference type="EMBL" id="FJUY01000001">
    <property type="protein sequence ID" value="CZT14890.1"/>
    <property type="molecule type" value="Genomic_DNA"/>
</dbReference>
<dbReference type="STRING" id="112498.A0A2D3UR89"/>
<dbReference type="RefSeq" id="XP_023621787.1">
    <property type="nucleotide sequence ID" value="XM_023766019.1"/>
</dbReference>
<dbReference type="Gene3D" id="3.40.50.720">
    <property type="entry name" value="NAD(P)-binding Rossmann-like Domain"/>
    <property type="match status" value="1"/>
</dbReference>
<evidence type="ECO:0000256" key="1">
    <source>
        <dbReference type="ARBA" id="ARBA00001974"/>
    </source>
</evidence>
<sequence>MAPSHHVVVIGSGVIGLTNAVFLAEAGYSVTIIAAHVPGDQSIEYASPWAGAHWRTHATVDEPVQCDWDVQTFKAWEELLAREAQSNGIDKSESGSGLKMVESIHYWDNEVTEDLWWASHVKDYRELSTSQDPVLSLNKNHPAHAPKILHAATSRAFSINVPQYLLYLQERARAAGVVIFQSKLPSDGGMEKALATAEGISKVLGRGKVDCFVNATGLGALRLCNDNNLYPVRGQTVLVKGEAKATRTRYHGGKIGEGSTSYCIVRPGSGTTILGGTKEKGNWSPSPDPKSTETILQRCSWMVPELLTAEDGGFEVLSVQCGLRPGRTGGPRVERELIGGRNVVHAYGHAGGGYQNSIGSAKDVLKLVNESVDGDRGAEDEIKARL</sequence>
<evidence type="ECO:0000256" key="5">
    <source>
        <dbReference type="ARBA" id="ARBA00023002"/>
    </source>
</evidence>
<feature type="binding site" evidence="6">
    <location>
        <position position="251"/>
    </location>
    <ligand>
        <name>D-dopa</name>
        <dbReference type="ChEBI" id="CHEBI:149689"/>
    </ligand>
</feature>
<comment type="cofactor">
    <cofactor evidence="1 6">
        <name>FAD</name>
        <dbReference type="ChEBI" id="CHEBI:57692"/>
    </cofactor>
</comment>
<dbReference type="SUPFAM" id="SSF54373">
    <property type="entry name" value="FAD-linked reductases, C-terminal domain"/>
    <property type="match status" value="1"/>
</dbReference>
<feature type="domain" description="FAD dependent oxidoreductase" evidence="7">
    <location>
        <begin position="6"/>
        <end position="364"/>
    </location>
</feature>
<feature type="binding site" evidence="6">
    <location>
        <position position="324"/>
    </location>
    <ligand>
        <name>D-dopa</name>
        <dbReference type="ChEBI" id="CHEBI:149689"/>
    </ligand>
</feature>
<dbReference type="PROSITE" id="PS00677">
    <property type="entry name" value="DAO"/>
    <property type="match status" value="1"/>
</dbReference>
<keyword evidence="5" id="KW-0560">Oxidoreductase</keyword>
<dbReference type="GeneID" id="35606566"/>
<dbReference type="Pfam" id="PF01266">
    <property type="entry name" value="DAO"/>
    <property type="match status" value="1"/>
</dbReference>
<dbReference type="Proteomes" id="UP000225277">
    <property type="component" value="Unassembled WGS sequence"/>
</dbReference>
<dbReference type="OrthoDB" id="2015447at2759"/>
<evidence type="ECO:0000256" key="3">
    <source>
        <dbReference type="ARBA" id="ARBA00022630"/>
    </source>
</evidence>
<evidence type="ECO:0000313" key="8">
    <source>
        <dbReference type="EMBL" id="CZT14890.1"/>
    </source>
</evidence>
<organism evidence="8 9">
    <name type="scientific">Ramularia collo-cygni</name>
    <dbReference type="NCBI Taxonomy" id="112498"/>
    <lineage>
        <taxon>Eukaryota</taxon>
        <taxon>Fungi</taxon>
        <taxon>Dikarya</taxon>
        <taxon>Ascomycota</taxon>
        <taxon>Pezizomycotina</taxon>
        <taxon>Dothideomycetes</taxon>
        <taxon>Dothideomycetidae</taxon>
        <taxon>Mycosphaerellales</taxon>
        <taxon>Mycosphaerellaceae</taxon>
        <taxon>Ramularia</taxon>
    </lineage>
</organism>
<dbReference type="GO" id="GO:0019478">
    <property type="term" value="P:D-amino acid catabolic process"/>
    <property type="evidence" value="ECO:0007669"/>
    <property type="project" value="TreeGrafter"/>
</dbReference>
<evidence type="ECO:0000256" key="4">
    <source>
        <dbReference type="ARBA" id="ARBA00022827"/>
    </source>
</evidence>
<dbReference type="InterPro" id="IPR023209">
    <property type="entry name" value="DAO"/>
</dbReference>
<reference evidence="8 9" key="1">
    <citation type="submission" date="2016-03" db="EMBL/GenBank/DDBJ databases">
        <authorList>
            <person name="Ploux O."/>
        </authorList>
    </citation>
    <scope>NUCLEOTIDE SEQUENCE [LARGE SCALE GENOMIC DNA]</scope>
    <source>
        <strain evidence="8 9">URUG2</strain>
    </source>
</reference>
<dbReference type="PANTHER" id="PTHR11530">
    <property type="entry name" value="D-AMINO ACID OXIDASE"/>
    <property type="match status" value="1"/>
</dbReference>
<protein>
    <recommendedName>
        <fullName evidence="7">FAD dependent oxidoreductase domain-containing protein</fullName>
    </recommendedName>
</protein>
<keyword evidence="3" id="KW-0285">Flavoprotein</keyword>
<accession>A0A2D3UR89</accession>
<dbReference type="PANTHER" id="PTHR11530:SF11">
    <property type="entry name" value="D-ASPARTATE OXIDASE"/>
    <property type="match status" value="1"/>
</dbReference>